<gene>
    <name evidence="4" type="ORF">BJBARM5_0441</name>
</gene>
<proteinExistence type="inferred from homology"/>
<comment type="similarity">
    <text evidence="1">Belongs to the universal ribosomal protein uL1 family.</text>
</comment>
<dbReference type="Pfam" id="PF00687">
    <property type="entry name" value="Ribosomal_L1"/>
    <property type="match status" value="1"/>
</dbReference>
<dbReference type="AlphaFoldDB" id="D6GVC9"/>
<dbReference type="CDD" id="cd00403">
    <property type="entry name" value="Ribosomal_L1"/>
    <property type="match status" value="1"/>
</dbReference>
<dbReference type="GO" id="GO:0015934">
    <property type="term" value="C:large ribosomal subunit"/>
    <property type="evidence" value="ECO:0007669"/>
    <property type="project" value="InterPro"/>
</dbReference>
<dbReference type="Gene3D" id="3.30.190.20">
    <property type="match status" value="1"/>
</dbReference>
<evidence type="ECO:0000256" key="1">
    <source>
        <dbReference type="ARBA" id="ARBA00010531"/>
    </source>
</evidence>
<dbReference type="Proteomes" id="UP000009376">
    <property type="component" value="Unassembled WGS sequence"/>
</dbReference>
<dbReference type="PANTHER" id="PTHR36427">
    <property type="entry name" value="54S RIBOSOMAL PROTEIN L1, MITOCHONDRIAL"/>
    <property type="match status" value="1"/>
</dbReference>
<dbReference type="Gene3D" id="3.40.50.790">
    <property type="match status" value="1"/>
</dbReference>
<organism evidence="4 5">
    <name type="scientific">Candidatus Parvarchaeum acidophilus ARMAN-5</name>
    <dbReference type="NCBI Taxonomy" id="662762"/>
    <lineage>
        <taxon>Archaea</taxon>
        <taxon>Candidatus Parvarchaeota</taxon>
        <taxon>Candidatus Parvarchaeum</taxon>
    </lineage>
</organism>
<evidence type="ECO:0000256" key="3">
    <source>
        <dbReference type="ARBA" id="ARBA00023274"/>
    </source>
</evidence>
<keyword evidence="3" id="KW-0687">Ribonucleoprotein</keyword>
<sequence>MDKENVENALKEVIKDLGENKKKFKQSIDFIVVLRPRKNKSEVPIDGVLSLPSAVNEIKTCAFVDKDISVKANEVFSKTILKDDFQSFDKKMIRKMIKEYDFFFAEASIMAQMAAKFGKQLTVANKMPNPKTNTIVSPSSDLKTQVKKVESMVRINTKKINAVSVKVGDEGLPSEKITENVMAVYSFIKANLLNGDAGIKHMYLKATMGKKVEI</sequence>
<dbReference type="PIRSF" id="PIRSF002155">
    <property type="entry name" value="Ribosomal_L1"/>
    <property type="match status" value="1"/>
</dbReference>
<evidence type="ECO:0000313" key="5">
    <source>
        <dbReference type="Proteomes" id="UP000009376"/>
    </source>
</evidence>
<dbReference type="InterPro" id="IPR002143">
    <property type="entry name" value="Ribosomal_uL1"/>
</dbReference>
<dbReference type="PANTHER" id="PTHR36427:SF3">
    <property type="entry name" value="LARGE RIBOSOMAL SUBUNIT PROTEIN UL1M"/>
    <property type="match status" value="1"/>
</dbReference>
<dbReference type="InterPro" id="IPR023674">
    <property type="entry name" value="Ribosomal_uL1-like"/>
</dbReference>
<evidence type="ECO:0000256" key="2">
    <source>
        <dbReference type="ARBA" id="ARBA00022980"/>
    </source>
</evidence>
<dbReference type="GO" id="GO:0003723">
    <property type="term" value="F:RNA binding"/>
    <property type="evidence" value="ECO:0007669"/>
    <property type="project" value="InterPro"/>
</dbReference>
<accession>D6GVC9</accession>
<dbReference type="GO" id="GO:0003735">
    <property type="term" value="F:structural constituent of ribosome"/>
    <property type="evidence" value="ECO:0007669"/>
    <property type="project" value="InterPro"/>
</dbReference>
<evidence type="ECO:0000313" key="4">
    <source>
        <dbReference type="EMBL" id="EFD92850.1"/>
    </source>
</evidence>
<name>D6GVC9_PARA5</name>
<protein>
    <submittedName>
        <fullName evidence="4">Ribosomal protein L1</fullName>
    </submittedName>
</protein>
<dbReference type="SUPFAM" id="SSF56808">
    <property type="entry name" value="Ribosomal protein L1"/>
    <property type="match status" value="1"/>
</dbReference>
<dbReference type="EMBL" id="GG745552">
    <property type="protein sequence ID" value="EFD92850.1"/>
    <property type="molecule type" value="Genomic_DNA"/>
</dbReference>
<dbReference type="InterPro" id="IPR016095">
    <property type="entry name" value="Ribosomal_uL1_3-a/b-sand"/>
</dbReference>
<dbReference type="GO" id="GO:0006412">
    <property type="term" value="P:translation"/>
    <property type="evidence" value="ECO:0007669"/>
    <property type="project" value="InterPro"/>
</dbReference>
<keyword evidence="2 4" id="KW-0689">Ribosomal protein</keyword>
<dbReference type="InterPro" id="IPR028364">
    <property type="entry name" value="Ribosomal_uL1/biogenesis"/>
</dbReference>
<reference evidence="4 5" key="1">
    <citation type="journal article" date="2010" name="Proc. Natl. Acad. Sci. U.S.A.">
        <title>Enigmatic, ultrasmall, uncultivated Archaea.</title>
        <authorList>
            <person name="Baker B.J."/>
            <person name="Comolli L.R."/>
            <person name="Dick G.J."/>
            <person name="Hauser L.J."/>
            <person name="Hyatt D."/>
            <person name="Dill B.D."/>
            <person name="Land M.L."/>
            <person name="Verberkmoes N.C."/>
            <person name="Hettich R.L."/>
            <person name="Banfield J.F."/>
        </authorList>
    </citation>
    <scope>NUCLEOTIDE SEQUENCE [LARGE SCALE GENOMIC DNA]</scope>
</reference>